<dbReference type="GO" id="GO:0016020">
    <property type="term" value="C:membrane"/>
    <property type="evidence" value="ECO:0007669"/>
    <property type="project" value="UniProtKB-SubCell"/>
</dbReference>
<dbReference type="InterPro" id="IPR050237">
    <property type="entry name" value="ATP-dep_AMP-bd_enzyme"/>
</dbReference>
<proteinExistence type="predicted"/>
<evidence type="ECO:0000256" key="4">
    <source>
        <dbReference type="ARBA" id="ARBA00023136"/>
    </source>
</evidence>
<protein>
    <recommendedName>
        <fullName evidence="6">Long-chain-fatty-acid--CoA ligase</fullName>
        <ecNumber evidence="5">6.2.1.3</ecNumber>
    </recommendedName>
    <alternativeName>
        <fullName evidence="7">Long-chain acyl-CoA synthetase</fullName>
    </alternativeName>
</protein>
<dbReference type="InterPro" id="IPR042099">
    <property type="entry name" value="ANL_N_sf"/>
</dbReference>
<dbReference type="EC" id="6.2.1.3" evidence="5"/>
<dbReference type="InterPro" id="IPR025110">
    <property type="entry name" value="AMP-bd_C"/>
</dbReference>
<comment type="subcellular location">
    <subcellularLocation>
        <location evidence="1">Membrane</location>
        <topology evidence="1">Peripheral membrane protein</topology>
    </subcellularLocation>
</comment>
<dbReference type="Gene3D" id="3.30.300.30">
    <property type="match status" value="1"/>
</dbReference>
<organism evidence="10 11">
    <name type="scientific">Gracilimonas mengyeensis</name>
    <dbReference type="NCBI Taxonomy" id="1302730"/>
    <lineage>
        <taxon>Bacteria</taxon>
        <taxon>Pseudomonadati</taxon>
        <taxon>Balneolota</taxon>
        <taxon>Balneolia</taxon>
        <taxon>Balneolales</taxon>
        <taxon>Balneolaceae</taxon>
        <taxon>Gracilimonas</taxon>
    </lineage>
</organism>
<evidence type="ECO:0000256" key="5">
    <source>
        <dbReference type="ARBA" id="ARBA00026121"/>
    </source>
</evidence>
<evidence type="ECO:0000259" key="8">
    <source>
        <dbReference type="Pfam" id="PF00501"/>
    </source>
</evidence>
<dbReference type="GO" id="GO:0004467">
    <property type="term" value="F:long-chain fatty acid-CoA ligase activity"/>
    <property type="evidence" value="ECO:0007669"/>
    <property type="project" value="UniProtKB-EC"/>
</dbReference>
<comment type="pathway">
    <text evidence="2">Lipid metabolism; fatty acid beta-oxidation.</text>
</comment>
<dbReference type="InterPro" id="IPR045851">
    <property type="entry name" value="AMP-bd_C_sf"/>
</dbReference>
<dbReference type="InterPro" id="IPR020845">
    <property type="entry name" value="AMP-binding_CS"/>
</dbReference>
<dbReference type="PANTHER" id="PTHR43767:SF8">
    <property type="entry name" value="LONG-CHAIN-FATTY-ACID--COA LIGASE"/>
    <property type="match status" value="1"/>
</dbReference>
<keyword evidence="11" id="KW-1185">Reference proteome</keyword>
<accession>A0A521FIE5</accession>
<dbReference type="InterPro" id="IPR000873">
    <property type="entry name" value="AMP-dep_synth/lig_dom"/>
</dbReference>
<dbReference type="Gene3D" id="3.40.50.12780">
    <property type="entry name" value="N-terminal domain of ligase-like"/>
    <property type="match status" value="1"/>
</dbReference>
<dbReference type="Pfam" id="PF13193">
    <property type="entry name" value="AMP-binding_C"/>
    <property type="match status" value="1"/>
</dbReference>
<dbReference type="RefSeq" id="WP_142456156.1">
    <property type="nucleotide sequence ID" value="NZ_FXTP01000019.1"/>
</dbReference>
<evidence type="ECO:0000259" key="9">
    <source>
        <dbReference type="Pfam" id="PF13193"/>
    </source>
</evidence>
<evidence type="ECO:0000256" key="6">
    <source>
        <dbReference type="ARBA" id="ARBA00039545"/>
    </source>
</evidence>
<evidence type="ECO:0000256" key="7">
    <source>
        <dbReference type="ARBA" id="ARBA00042773"/>
    </source>
</evidence>
<keyword evidence="3" id="KW-0436">Ligase</keyword>
<name>A0A521FIE5_9BACT</name>
<evidence type="ECO:0000256" key="2">
    <source>
        <dbReference type="ARBA" id="ARBA00005005"/>
    </source>
</evidence>
<dbReference type="SUPFAM" id="SSF56801">
    <property type="entry name" value="Acetyl-CoA synthetase-like"/>
    <property type="match status" value="1"/>
</dbReference>
<dbReference type="AlphaFoldDB" id="A0A521FIE5"/>
<dbReference type="EMBL" id="FXTP01000019">
    <property type="protein sequence ID" value="SMO95915.1"/>
    <property type="molecule type" value="Genomic_DNA"/>
</dbReference>
<evidence type="ECO:0000313" key="11">
    <source>
        <dbReference type="Proteomes" id="UP000317557"/>
    </source>
</evidence>
<feature type="domain" description="AMP-binding enzyme C-terminal" evidence="9">
    <location>
        <begin position="370"/>
        <end position="448"/>
    </location>
</feature>
<feature type="domain" description="AMP-dependent synthetase/ligase" evidence="8">
    <location>
        <begin position="125"/>
        <end position="310"/>
    </location>
</feature>
<gene>
    <name evidence="10" type="ORF">SAMN06265219_11962</name>
</gene>
<reference evidence="10 11" key="1">
    <citation type="submission" date="2017-05" db="EMBL/GenBank/DDBJ databases">
        <authorList>
            <person name="Varghese N."/>
            <person name="Submissions S."/>
        </authorList>
    </citation>
    <scope>NUCLEOTIDE SEQUENCE [LARGE SCALE GENOMIC DNA]</scope>
    <source>
        <strain evidence="10 11">DSM 21985</strain>
    </source>
</reference>
<evidence type="ECO:0000256" key="1">
    <source>
        <dbReference type="ARBA" id="ARBA00004170"/>
    </source>
</evidence>
<dbReference type="OrthoDB" id="9765680at2"/>
<sequence>MRRIDRALTNFWDHIVAESERPLVVTAGEALYHSDFLRIRTGSEHVLLKLRGKAVAISGTDAELIHLLLLLDGTASSILLLPNDMQTDQKEEFFGQCGIEAEATLVGEELEVNKIPASSETLKLSDTKGGRTDWIIPTSGTSGTPKLVAHNLKSLTRTTKFNREVGRDIRWGLSYSISRFAGIQIMLQSLLSGSTLLVASPEASFSEKADFFATNHCNAISATPTFWRKLLMVNHESDLNLKVITLGGEIADQQILNALSKKYPEARITHIYASTEAGVGFAVRDHLEGFPAAFVRDGVEGAELKIEQDGTLRIKPHTANQKFISTDIDVDADGFIDTGDLVEEKSDRYVFLGRRSGSINVGGNKVMPEEVENLLLKSGLLKGVKVYGKANPIMGNLVSADVIPNSASQDQKILKKELKSYCSANIESFKRPAFFKVVSDFDLNASGKISRN</sequence>
<evidence type="ECO:0000256" key="3">
    <source>
        <dbReference type="ARBA" id="ARBA00022598"/>
    </source>
</evidence>
<dbReference type="Proteomes" id="UP000317557">
    <property type="component" value="Unassembled WGS sequence"/>
</dbReference>
<dbReference type="PROSITE" id="PS00455">
    <property type="entry name" value="AMP_BINDING"/>
    <property type="match status" value="1"/>
</dbReference>
<dbReference type="PANTHER" id="PTHR43767">
    <property type="entry name" value="LONG-CHAIN-FATTY-ACID--COA LIGASE"/>
    <property type="match status" value="1"/>
</dbReference>
<keyword evidence="4" id="KW-0472">Membrane</keyword>
<dbReference type="Pfam" id="PF00501">
    <property type="entry name" value="AMP-binding"/>
    <property type="match status" value="1"/>
</dbReference>
<evidence type="ECO:0000313" key="10">
    <source>
        <dbReference type="EMBL" id="SMO95915.1"/>
    </source>
</evidence>